<name>A0A6L7EWN8_9ACTN</name>
<evidence type="ECO:0000313" key="5">
    <source>
        <dbReference type="Proteomes" id="UP000473325"/>
    </source>
</evidence>
<keyword evidence="1" id="KW-0238">DNA-binding</keyword>
<gene>
    <name evidence="4" type="ORF">GRQ65_02610</name>
</gene>
<dbReference type="EMBL" id="WUEK01000001">
    <property type="protein sequence ID" value="MXG88439.1"/>
    <property type="molecule type" value="Genomic_DNA"/>
</dbReference>
<accession>A0A6L7EWN8</accession>
<keyword evidence="2" id="KW-0233">DNA recombination</keyword>
<proteinExistence type="predicted"/>
<dbReference type="InterPro" id="IPR050639">
    <property type="entry name" value="SSR_resolvase"/>
</dbReference>
<dbReference type="GO" id="GO:0000150">
    <property type="term" value="F:DNA strand exchange activity"/>
    <property type="evidence" value="ECO:0007669"/>
    <property type="project" value="InterPro"/>
</dbReference>
<dbReference type="Pfam" id="PF00239">
    <property type="entry name" value="Resolvase"/>
    <property type="match status" value="1"/>
</dbReference>
<dbReference type="Proteomes" id="UP000473325">
    <property type="component" value="Unassembled WGS sequence"/>
</dbReference>
<evidence type="ECO:0000259" key="3">
    <source>
        <dbReference type="PROSITE" id="PS51736"/>
    </source>
</evidence>
<evidence type="ECO:0000256" key="2">
    <source>
        <dbReference type="ARBA" id="ARBA00023172"/>
    </source>
</evidence>
<protein>
    <recommendedName>
        <fullName evidence="3">Resolvase/invertase-type recombinase catalytic domain-containing protein</fullName>
    </recommendedName>
</protein>
<keyword evidence="5" id="KW-1185">Reference proteome</keyword>
<dbReference type="InterPro" id="IPR036162">
    <property type="entry name" value="Resolvase-like_N_sf"/>
</dbReference>
<dbReference type="Gene3D" id="3.40.50.1390">
    <property type="entry name" value="Resolvase, N-terminal catalytic domain"/>
    <property type="match status" value="1"/>
</dbReference>
<dbReference type="SMART" id="SM00857">
    <property type="entry name" value="Resolvase"/>
    <property type="match status" value="1"/>
</dbReference>
<reference evidence="4 5" key="1">
    <citation type="submission" date="2019-12" db="EMBL/GenBank/DDBJ databases">
        <authorList>
            <person name="Kun Z."/>
        </authorList>
    </citation>
    <scope>NUCLEOTIDE SEQUENCE [LARGE SCALE GENOMIC DNA]</scope>
    <source>
        <strain evidence="4 5">YIM 123512</strain>
    </source>
</reference>
<sequence length="121" mass="12842">MSAKAAVIYARTASRATVDSAALDQQIAVCELGAAEIGAEVVGIFAEGGVSGNTADRPVLNALLARLAEQDVDLLICLDPTRIARSFEVYRAITEYADMLGVRVVFVNDLSRRERANGSAQ</sequence>
<comment type="caution">
    <text evidence="4">The sequence shown here is derived from an EMBL/GenBank/DDBJ whole genome shotgun (WGS) entry which is preliminary data.</text>
</comment>
<organism evidence="4 5">
    <name type="scientific">Nocardioides flavescens</name>
    <dbReference type="NCBI Taxonomy" id="2691959"/>
    <lineage>
        <taxon>Bacteria</taxon>
        <taxon>Bacillati</taxon>
        <taxon>Actinomycetota</taxon>
        <taxon>Actinomycetes</taxon>
        <taxon>Propionibacteriales</taxon>
        <taxon>Nocardioidaceae</taxon>
        <taxon>Nocardioides</taxon>
    </lineage>
</organism>
<feature type="domain" description="Resolvase/invertase-type recombinase catalytic" evidence="3">
    <location>
        <begin position="5"/>
        <end position="121"/>
    </location>
</feature>
<evidence type="ECO:0000313" key="4">
    <source>
        <dbReference type="EMBL" id="MXG88439.1"/>
    </source>
</evidence>
<dbReference type="CDD" id="cd00338">
    <property type="entry name" value="Ser_Recombinase"/>
    <property type="match status" value="1"/>
</dbReference>
<dbReference type="InterPro" id="IPR006119">
    <property type="entry name" value="Resolv_N"/>
</dbReference>
<dbReference type="RefSeq" id="WP_160874813.1">
    <property type="nucleotide sequence ID" value="NZ_WUEK01000001.1"/>
</dbReference>
<dbReference type="PANTHER" id="PTHR30461">
    <property type="entry name" value="DNA-INVERTASE FROM LAMBDOID PROPHAGE"/>
    <property type="match status" value="1"/>
</dbReference>
<dbReference type="PROSITE" id="PS51736">
    <property type="entry name" value="RECOMBINASES_3"/>
    <property type="match status" value="1"/>
</dbReference>
<evidence type="ECO:0000256" key="1">
    <source>
        <dbReference type="ARBA" id="ARBA00023125"/>
    </source>
</evidence>
<dbReference type="GO" id="GO:0003677">
    <property type="term" value="F:DNA binding"/>
    <property type="evidence" value="ECO:0007669"/>
    <property type="project" value="UniProtKB-KW"/>
</dbReference>
<dbReference type="AlphaFoldDB" id="A0A6L7EWN8"/>
<dbReference type="PANTHER" id="PTHR30461:SF2">
    <property type="entry name" value="SERINE RECOMBINASE PINE-RELATED"/>
    <property type="match status" value="1"/>
</dbReference>
<dbReference type="SUPFAM" id="SSF53041">
    <property type="entry name" value="Resolvase-like"/>
    <property type="match status" value="1"/>
</dbReference>